<dbReference type="InterPro" id="IPR011397">
    <property type="entry name" value="YhfC"/>
</dbReference>
<sequence length="277" mass="29896">MVPAATVITVSITLFICLVLPVIVYLVYGVKNKGKGVWTAWLLGAAGFFVFQILLRIPILSVLSMTSWFTAFAAEHYVWYCLLLALTAGLFEAAGRYIAAKLMGKKLTYVRGLAAGLGHGSIEAMVIVGLTYINNLAYIIMINTGSFDAVIEQTAALGVDTTQLLMVKESLVSANPGIFLLAGYERVLTVILHIALSMIVCYFVSQKKDIVGVVACVLIHGTVDFIVALVNGMAAEYLGNVISASLAYIIIYTFLTAVAALSVIVIRRFRLRWATAA</sequence>
<evidence type="ECO:0000256" key="1">
    <source>
        <dbReference type="SAM" id="Phobius"/>
    </source>
</evidence>
<feature type="transmembrane region" description="Helical" evidence="1">
    <location>
        <begin position="246"/>
        <end position="266"/>
    </location>
</feature>
<keyword evidence="2" id="KW-0378">Hydrolase</keyword>
<dbReference type="GO" id="GO:0008237">
    <property type="term" value="F:metallopeptidase activity"/>
    <property type="evidence" value="ECO:0007669"/>
    <property type="project" value="UniProtKB-KW"/>
</dbReference>
<feature type="transmembrane region" description="Helical" evidence="1">
    <location>
        <begin position="40"/>
        <end position="65"/>
    </location>
</feature>
<keyword evidence="2" id="KW-0645">Protease</keyword>
<dbReference type="AlphaFoldDB" id="A0A9D1R6Q4"/>
<accession>A0A9D1R6Q4</accession>
<evidence type="ECO:0000313" key="2">
    <source>
        <dbReference type="EMBL" id="HIW82052.1"/>
    </source>
</evidence>
<feature type="transmembrane region" description="Helical" evidence="1">
    <location>
        <begin position="211"/>
        <end position="234"/>
    </location>
</feature>
<feature type="transmembrane region" description="Helical" evidence="1">
    <location>
        <begin position="77"/>
        <end position="98"/>
    </location>
</feature>
<dbReference type="Proteomes" id="UP000824265">
    <property type="component" value="Unassembled WGS sequence"/>
</dbReference>
<name>A0A9D1R6Q4_9FIRM</name>
<protein>
    <submittedName>
        <fullName evidence="2">YhfC family intramembrane metalloprotease</fullName>
    </submittedName>
</protein>
<keyword evidence="1" id="KW-1133">Transmembrane helix</keyword>
<comment type="caution">
    <text evidence="2">The sequence shown here is derived from an EMBL/GenBank/DDBJ whole genome shotgun (WGS) entry which is preliminary data.</text>
</comment>
<dbReference type="EMBL" id="DXGH01000061">
    <property type="protein sequence ID" value="HIW82052.1"/>
    <property type="molecule type" value="Genomic_DNA"/>
</dbReference>
<feature type="transmembrane region" description="Helical" evidence="1">
    <location>
        <begin position="187"/>
        <end position="204"/>
    </location>
</feature>
<reference evidence="2" key="2">
    <citation type="submission" date="2021-04" db="EMBL/GenBank/DDBJ databases">
        <authorList>
            <person name="Gilroy R."/>
        </authorList>
    </citation>
    <scope>NUCLEOTIDE SEQUENCE</scope>
    <source>
        <strain evidence="2">CHK195-6426</strain>
    </source>
</reference>
<proteinExistence type="predicted"/>
<dbReference type="PIRSF" id="PIRSF033101">
    <property type="entry name" value="UCP033101"/>
    <property type="match status" value="1"/>
</dbReference>
<reference evidence="2" key="1">
    <citation type="journal article" date="2021" name="PeerJ">
        <title>Extensive microbial diversity within the chicken gut microbiome revealed by metagenomics and culture.</title>
        <authorList>
            <person name="Gilroy R."/>
            <person name="Ravi A."/>
            <person name="Getino M."/>
            <person name="Pursley I."/>
            <person name="Horton D.L."/>
            <person name="Alikhan N.F."/>
            <person name="Baker D."/>
            <person name="Gharbi K."/>
            <person name="Hall N."/>
            <person name="Watson M."/>
            <person name="Adriaenssens E.M."/>
            <person name="Foster-Nyarko E."/>
            <person name="Jarju S."/>
            <person name="Secka A."/>
            <person name="Antonio M."/>
            <person name="Oren A."/>
            <person name="Chaudhuri R.R."/>
            <person name="La Ragione R."/>
            <person name="Hildebrand F."/>
            <person name="Pallen M.J."/>
        </authorList>
    </citation>
    <scope>NUCLEOTIDE SEQUENCE</scope>
    <source>
        <strain evidence="2">CHK195-6426</strain>
    </source>
</reference>
<feature type="transmembrane region" description="Helical" evidence="1">
    <location>
        <begin position="110"/>
        <end position="133"/>
    </location>
</feature>
<feature type="transmembrane region" description="Helical" evidence="1">
    <location>
        <begin position="6"/>
        <end position="28"/>
    </location>
</feature>
<gene>
    <name evidence="2" type="ORF">H9742_11165</name>
</gene>
<organism evidence="2 3">
    <name type="scientific">Candidatus Acetatifactor stercoripullorum</name>
    <dbReference type="NCBI Taxonomy" id="2838414"/>
    <lineage>
        <taxon>Bacteria</taxon>
        <taxon>Bacillati</taxon>
        <taxon>Bacillota</taxon>
        <taxon>Clostridia</taxon>
        <taxon>Lachnospirales</taxon>
        <taxon>Lachnospiraceae</taxon>
        <taxon>Acetatifactor</taxon>
    </lineage>
</organism>
<keyword evidence="1" id="KW-0472">Membrane</keyword>
<dbReference type="Pfam" id="PF10086">
    <property type="entry name" value="YhfC"/>
    <property type="match status" value="1"/>
</dbReference>
<evidence type="ECO:0000313" key="3">
    <source>
        <dbReference type="Proteomes" id="UP000824265"/>
    </source>
</evidence>
<keyword evidence="2" id="KW-0482">Metalloprotease</keyword>
<keyword evidence="1" id="KW-0812">Transmembrane</keyword>